<keyword evidence="1" id="KW-0732">Signal</keyword>
<dbReference type="SMART" id="SM00181">
    <property type="entry name" value="EGF"/>
    <property type="match status" value="2"/>
</dbReference>
<protein>
    <recommendedName>
        <fullName evidence="2">EGF-like domain-containing protein</fullName>
    </recommendedName>
</protein>
<evidence type="ECO:0000256" key="1">
    <source>
        <dbReference type="SAM" id="SignalP"/>
    </source>
</evidence>
<name>A0A151SGZ8_CAJCA</name>
<dbReference type="Proteomes" id="UP000075243">
    <property type="component" value="Chromosome 11"/>
</dbReference>
<feature type="chain" id="PRO_5007588512" description="EGF-like domain-containing protein" evidence="1">
    <location>
        <begin position="25"/>
        <end position="212"/>
    </location>
</feature>
<dbReference type="OrthoDB" id="1933729at2759"/>
<dbReference type="InterPro" id="IPR000742">
    <property type="entry name" value="EGF"/>
</dbReference>
<reference evidence="3 4" key="1">
    <citation type="journal article" date="2012" name="Nat. Biotechnol.">
        <title>Draft genome sequence of pigeonpea (Cajanus cajan), an orphan legume crop of resource-poor farmers.</title>
        <authorList>
            <person name="Varshney R.K."/>
            <person name="Chen W."/>
            <person name="Li Y."/>
            <person name="Bharti A.K."/>
            <person name="Saxena R.K."/>
            <person name="Schlueter J.A."/>
            <person name="Donoghue M.T."/>
            <person name="Azam S."/>
            <person name="Fan G."/>
            <person name="Whaley A.M."/>
            <person name="Farmer A.D."/>
            <person name="Sheridan J."/>
            <person name="Iwata A."/>
            <person name="Tuteja R."/>
            <person name="Penmetsa R.V."/>
            <person name="Wu W."/>
            <person name="Upadhyaya H.D."/>
            <person name="Yang S.P."/>
            <person name="Shah T."/>
            <person name="Saxena K.B."/>
            <person name="Michael T."/>
            <person name="McCombie W.R."/>
            <person name="Yang B."/>
            <person name="Zhang G."/>
            <person name="Yang H."/>
            <person name="Wang J."/>
            <person name="Spillane C."/>
            <person name="Cook D.R."/>
            <person name="May G.D."/>
            <person name="Xu X."/>
            <person name="Jackson S.A."/>
        </authorList>
    </citation>
    <scope>NUCLEOTIDE SEQUENCE [LARGE SCALE GENOMIC DNA]</scope>
    <source>
        <strain evidence="4">cv. Asha</strain>
    </source>
</reference>
<dbReference type="EMBL" id="CM003613">
    <property type="protein sequence ID" value="KYP53991.1"/>
    <property type="molecule type" value="Genomic_DNA"/>
</dbReference>
<evidence type="ECO:0000259" key="2">
    <source>
        <dbReference type="SMART" id="SM00181"/>
    </source>
</evidence>
<gene>
    <name evidence="3" type="ORF">KK1_000156</name>
</gene>
<feature type="signal peptide" evidence="1">
    <location>
        <begin position="1"/>
        <end position="24"/>
    </location>
</feature>
<keyword evidence="4" id="KW-1185">Reference proteome</keyword>
<evidence type="ECO:0000313" key="3">
    <source>
        <dbReference type="EMBL" id="KYP53991.1"/>
    </source>
</evidence>
<organism evidence="3 4">
    <name type="scientific">Cajanus cajan</name>
    <name type="common">Pigeon pea</name>
    <name type="synonym">Cajanus indicus</name>
    <dbReference type="NCBI Taxonomy" id="3821"/>
    <lineage>
        <taxon>Eukaryota</taxon>
        <taxon>Viridiplantae</taxon>
        <taxon>Streptophyta</taxon>
        <taxon>Embryophyta</taxon>
        <taxon>Tracheophyta</taxon>
        <taxon>Spermatophyta</taxon>
        <taxon>Magnoliopsida</taxon>
        <taxon>eudicotyledons</taxon>
        <taxon>Gunneridae</taxon>
        <taxon>Pentapetalae</taxon>
        <taxon>rosids</taxon>
        <taxon>fabids</taxon>
        <taxon>Fabales</taxon>
        <taxon>Fabaceae</taxon>
        <taxon>Papilionoideae</taxon>
        <taxon>50 kb inversion clade</taxon>
        <taxon>NPAAA clade</taxon>
        <taxon>indigoferoid/millettioid clade</taxon>
        <taxon>Phaseoleae</taxon>
        <taxon>Cajanus</taxon>
    </lineage>
</organism>
<dbReference type="OMA" id="NFDCAGG"/>
<dbReference type="AlphaFoldDB" id="A0A151SGZ8"/>
<proteinExistence type="predicted"/>
<sequence length="212" mass="22350">MGMLRWTMFALVSLYPLFTCEVSATSTQLISNSTQDDIINICSIVYCGKGTCHPSSTEPLGFRCDCESGWKKPNIGSFQFPTCIFPNCTIDLNCGNGSPSPPSAPPTNVDPCLLNICGDGTCVKDGSDFRCECNEGSANLLNDPKLLCFKKCTLGGDCNGLGLGFSSQSTETPQTSGTASLPAAGSGETVSGIKEVHMVAMTILALIFQICN</sequence>
<evidence type="ECO:0000313" key="4">
    <source>
        <dbReference type="Proteomes" id="UP000075243"/>
    </source>
</evidence>
<feature type="domain" description="EGF-like" evidence="2">
    <location>
        <begin position="41"/>
        <end position="84"/>
    </location>
</feature>
<dbReference type="Gramene" id="C.cajan_00155.t">
    <property type="protein sequence ID" value="C.cajan_00155.t"/>
    <property type="gene ID" value="C.cajan_00155"/>
</dbReference>
<dbReference type="PANTHER" id="PTHR33881:SF17">
    <property type="entry name" value="EGF-LIKE DOMAIN-CONTAINING PROTEIN"/>
    <property type="match status" value="1"/>
</dbReference>
<dbReference type="PANTHER" id="PTHR33881">
    <property type="entry name" value="NEUROGENIC LOCUS NOTCH-LIKE PROTEIN"/>
    <property type="match status" value="1"/>
</dbReference>
<feature type="domain" description="EGF-like" evidence="2">
    <location>
        <begin position="111"/>
        <end position="149"/>
    </location>
</feature>
<accession>A0A151SGZ8</accession>
<dbReference type="STRING" id="3821.A0A151SGZ8"/>